<dbReference type="KEGG" id="tva:4720675"/>
<proteinExistence type="predicted"/>
<dbReference type="EMBL" id="DS113177">
    <property type="protein sequence ID" value="EAY23709.1"/>
    <property type="molecule type" value="Genomic_DNA"/>
</dbReference>
<dbReference type="SMR" id="A2D7J2"/>
<dbReference type="RefSeq" id="XP_001276957.1">
    <property type="nucleotide sequence ID" value="XM_001276956.1"/>
</dbReference>
<dbReference type="VEuPathDB" id="TrichDB:TVAGG3_0993520"/>
<dbReference type="Proteomes" id="UP000001542">
    <property type="component" value="Unassembled WGS sequence"/>
</dbReference>
<name>A2D7J2_TRIV3</name>
<reference evidence="1" key="2">
    <citation type="journal article" date="2007" name="Science">
        <title>Draft genome sequence of the sexually transmitted pathogen Trichomonas vaginalis.</title>
        <authorList>
            <person name="Carlton J.M."/>
            <person name="Hirt R.P."/>
            <person name="Silva J.C."/>
            <person name="Delcher A.L."/>
            <person name="Schatz M."/>
            <person name="Zhao Q."/>
            <person name="Wortman J.R."/>
            <person name="Bidwell S.L."/>
            <person name="Alsmark U.C.M."/>
            <person name="Besteiro S."/>
            <person name="Sicheritz-Ponten T."/>
            <person name="Noel C.J."/>
            <person name="Dacks J.B."/>
            <person name="Foster P.G."/>
            <person name="Simillion C."/>
            <person name="Van de Peer Y."/>
            <person name="Miranda-Saavedra D."/>
            <person name="Barton G.J."/>
            <person name="Westrop G.D."/>
            <person name="Mueller S."/>
            <person name="Dessi D."/>
            <person name="Fiori P.L."/>
            <person name="Ren Q."/>
            <person name="Paulsen I."/>
            <person name="Zhang H."/>
            <person name="Bastida-Corcuera F.D."/>
            <person name="Simoes-Barbosa A."/>
            <person name="Brown M.T."/>
            <person name="Hayes R.D."/>
            <person name="Mukherjee M."/>
            <person name="Okumura C.Y."/>
            <person name="Schneider R."/>
            <person name="Smith A.J."/>
            <person name="Vanacova S."/>
            <person name="Villalvazo M."/>
            <person name="Haas B.J."/>
            <person name="Pertea M."/>
            <person name="Feldblyum T.V."/>
            <person name="Utterback T.R."/>
            <person name="Shu C.L."/>
            <person name="Osoegawa K."/>
            <person name="de Jong P.J."/>
            <person name="Hrdy I."/>
            <person name="Horvathova L."/>
            <person name="Zubacova Z."/>
            <person name="Dolezal P."/>
            <person name="Malik S.B."/>
            <person name="Logsdon J.M. Jr."/>
            <person name="Henze K."/>
            <person name="Gupta A."/>
            <person name="Wang C.C."/>
            <person name="Dunne R.L."/>
            <person name="Upcroft J.A."/>
            <person name="Upcroft P."/>
            <person name="White O."/>
            <person name="Salzberg S.L."/>
            <person name="Tang P."/>
            <person name="Chiu C.-H."/>
            <person name="Lee Y.-S."/>
            <person name="Embley T.M."/>
            <person name="Coombs G.H."/>
            <person name="Mottram J.C."/>
            <person name="Tachezy J."/>
            <person name="Fraser-Liggett C.M."/>
            <person name="Johnson P.J."/>
        </authorList>
    </citation>
    <scope>NUCLEOTIDE SEQUENCE [LARGE SCALE GENOMIC DNA]</scope>
    <source>
        <strain evidence="1">G3</strain>
    </source>
</reference>
<evidence type="ECO:0000313" key="2">
    <source>
        <dbReference type="Proteomes" id="UP000001542"/>
    </source>
</evidence>
<accession>A2D7J2</accession>
<gene>
    <name evidence="1" type="ORF">TVAG_120470</name>
</gene>
<keyword evidence="2" id="KW-1185">Reference proteome</keyword>
<dbReference type="InParanoid" id="A2D7J2"/>
<organism evidence="1 2">
    <name type="scientific">Trichomonas vaginalis (strain ATCC PRA-98 / G3)</name>
    <dbReference type="NCBI Taxonomy" id="412133"/>
    <lineage>
        <taxon>Eukaryota</taxon>
        <taxon>Metamonada</taxon>
        <taxon>Parabasalia</taxon>
        <taxon>Trichomonadida</taxon>
        <taxon>Trichomonadidae</taxon>
        <taxon>Trichomonas</taxon>
    </lineage>
</organism>
<dbReference type="VEuPathDB" id="TrichDB:TVAG_120470"/>
<evidence type="ECO:0000313" key="1">
    <source>
        <dbReference type="EMBL" id="EAY23709.1"/>
    </source>
</evidence>
<dbReference type="AlphaFoldDB" id="A2D7J2"/>
<sequence length="246" mass="28548">MAERNILSNPENAFLRILDYFDYNSPNCEYIIDCIADFLRIYKLFDSFFEQNLDFEPEYNNYFDSLSNIFKICLENGKIDEIIECYSDLKEIILFSANIIFENENIINNSQKLIQIALDLLEEKVSFIASVFISRCFGKRIAVPEDLEDFSIVISEYDGSDAKYCSVMVYTMAGLSSYMITEDMQNEVIEFANSNIIIADNFIGTLISYVSNLGYETNCIQMEKIEDPFSRDEESDFIRSCMFCLL</sequence>
<protein>
    <submittedName>
        <fullName evidence="1">Uncharacterized protein</fullName>
    </submittedName>
</protein>
<reference evidence="1" key="1">
    <citation type="submission" date="2006-10" db="EMBL/GenBank/DDBJ databases">
        <authorList>
            <person name="Amadeo P."/>
            <person name="Zhao Q."/>
            <person name="Wortman J."/>
            <person name="Fraser-Liggett C."/>
            <person name="Carlton J."/>
        </authorList>
    </citation>
    <scope>NUCLEOTIDE SEQUENCE</scope>
    <source>
        <strain evidence="1">G3</strain>
    </source>
</reference>